<accession>A0AAU2JWX2</accession>
<keyword evidence="1" id="KW-0732">Signal</keyword>
<feature type="chain" id="PRO_5043872126" evidence="1">
    <location>
        <begin position="27"/>
        <end position="55"/>
    </location>
</feature>
<sequence length="55" mass="5701">MNAHKRVLAALVLTSAFLMTGPMAHADGFAPPLKSGGPDALSLVGHLLSKLSYIL</sequence>
<dbReference type="EMBL" id="CP108264">
    <property type="protein sequence ID" value="WTU75989.1"/>
    <property type="molecule type" value="Genomic_DNA"/>
</dbReference>
<gene>
    <name evidence="2" type="ORF">OG327_23135</name>
</gene>
<name>A0AAU2JWX2_9ACTN</name>
<feature type="signal peptide" evidence="1">
    <location>
        <begin position="1"/>
        <end position="26"/>
    </location>
</feature>
<proteinExistence type="predicted"/>
<dbReference type="AlphaFoldDB" id="A0AAU2JWX2"/>
<evidence type="ECO:0000256" key="1">
    <source>
        <dbReference type="SAM" id="SignalP"/>
    </source>
</evidence>
<protein>
    <submittedName>
        <fullName evidence="2">Uncharacterized protein</fullName>
    </submittedName>
</protein>
<evidence type="ECO:0000313" key="2">
    <source>
        <dbReference type="EMBL" id="WTU75989.1"/>
    </source>
</evidence>
<reference evidence="2" key="1">
    <citation type="submission" date="2022-10" db="EMBL/GenBank/DDBJ databases">
        <title>The complete genomes of actinobacterial strains from the NBC collection.</title>
        <authorList>
            <person name="Joergensen T.S."/>
            <person name="Alvarez Arevalo M."/>
            <person name="Sterndorff E.B."/>
            <person name="Faurdal D."/>
            <person name="Vuksanovic O."/>
            <person name="Mourched A.-S."/>
            <person name="Charusanti P."/>
            <person name="Shaw S."/>
            <person name="Blin K."/>
            <person name="Weber T."/>
        </authorList>
    </citation>
    <scope>NUCLEOTIDE SEQUENCE</scope>
    <source>
        <strain evidence="2">NBC_00049</strain>
    </source>
</reference>
<organism evidence="2">
    <name type="scientific">Streptomyces sp. NBC_00049</name>
    <dbReference type="NCBI Taxonomy" id="2903617"/>
    <lineage>
        <taxon>Bacteria</taxon>
        <taxon>Bacillati</taxon>
        <taxon>Actinomycetota</taxon>
        <taxon>Actinomycetes</taxon>
        <taxon>Kitasatosporales</taxon>
        <taxon>Streptomycetaceae</taxon>
        <taxon>Streptomyces</taxon>
    </lineage>
</organism>